<comment type="caution">
    <text evidence="2">The sequence shown here is derived from an EMBL/GenBank/DDBJ whole genome shotgun (WGS) entry which is preliminary data.</text>
</comment>
<reference evidence="2 3" key="1">
    <citation type="submission" date="2020-04" db="EMBL/GenBank/DDBJ databases">
        <title>Phylogenetic Diversity and Antibacterial Activity against Ralstonia solanacearum of Endophytic Actinomycete Isolated from Moss.</title>
        <authorList>
            <person name="Zhuang X."/>
        </authorList>
    </citation>
    <scope>NUCLEOTIDE SEQUENCE [LARGE SCALE GENOMIC DNA]</scope>
    <source>
        <strain evidence="2 3">LD120</strain>
    </source>
</reference>
<proteinExistence type="predicted"/>
<dbReference type="Pfam" id="PF09250">
    <property type="entry name" value="Prim-Pol"/>
    <property type="match status" value="1"/>
</dbReference>
<evidence type="ECO:0000313" key="2">
    <source>
        <dbReference type="EMBL" id="NKI40231.1"/>
    </source>
</evidence>
<evidence type="ECO:0000313" key="3">
    <source>
        <dbReference type="Proteomes" id="UP000772196"/>
    </source>
</evidence>
<accession>A0ABX1GZI2</accession>
<name>A0ABX1GZI2_9ACTN</name>
<dbReference type="EMBL" id="JAAWWP010000001">
    <property type="protein sequence ID" value="NKI40231.1"/>
    <property type="molecule type" value="Genomic_DNA"/>
</dbReference>
<organism evidence="2 3">
    <name type="scientific">Streptomyces physcomitrii</name>
    <dbReference type="NCBI Taxonomy" id="2724184"/>
    <lineage>
        <taxon>Bacteria</taxon>
        <taxon>Bacillati</taxon>
        <taxon>Actinomycetota</taxon>
        <taxon>Actinomycetes</taxon>
        <taxon>Kitasatosporales</taxon>
        <taxon>Streptomycetaceae</taxon>
        <taxon>Streptomyces</taxon>
    </lineage>
</organism>
<dbReference type="InterPro" id="IPR015330">
    <property type="entry name" value="DNA_primase/pol_bifunc_N"/>
</dbReference>
<sequence length="172" mass="18868">MQRTTRRGIDWLAAAADEPEKCKAVWADDPRRPCVLPTGEHFDAVVLDERVGLETFDQLDRRRLPLGPVMVDHASRQVGFLLPAKSEQRFARMLPEDAGNGCLAYKYLGIGGNIVVPGPIALSGDRYEWLRAPVGHSDWSPARTAALAAMFVAAHSLIVRADQYGRELSGGC</sequence>
<feature type="domain" description="DNA primase/polymerase bifunctional N-terminal" evidence="1">
    <location>
        <begin position="9"/>
        <end position="133"/>
    </location>
</feature>
<dbReference type="Proteomes" id="UP000772196">
    <property type="component" value="Unassembled WGS sequence"/>
</dbReference>
<dbReference type="RefSeq" id="WP_168535472.1">
    <property type="nucleotide sequence ID" value="NZ_JAAWWP010000001.1"/>
</dbReference>
<evidence type="ECO:0000259" key="1">
    <source>
        <dbReference type="Pfam" id="PF09250"/>
    </source>
</evidence>
<protein>
    <recommendedName>
        <fullName evidence="1">DNA primase/polymerase bifunctional N-terminal domain-containing protein</fullName>
    </recommendedName>
</protein>
<keyword evidence="3" id="KW-1185">Reference proteome</keyword>
<gene>
    <name evidence="2" type="ORF">HFV08_02980</name>
</gene>